<dbReference type="PANTHER" id="PTHR36234">
    <property type="entry name" value="LYSYL ENDOPEPTIDASE"/>
    <property type="match status" value="1"/>
</dbReference>
<dbReference type="Pfam" id="PF13365">
    <property type="entry name" value="Trypsin_2"/>
    <property type="match status" value="1"/>
</dbReference>
<dbReference type="InterPro" id="IPR043504">
    <property type="entry name" value="Peptidase_S1_PA_chymotrypsin"/>
</dbReference>
<reference evidence="2 3" key="1">
    <citation type="journal article" date="2015" name="Antonie Van Leeuwenhoek">
        <title>Pseudooceanicola atlanticus gen. nov. sp. nov., isolated from surface seawater of the Atlantic Ocean and reclassification of Oceanicola batsensis, Oceanicola marinus, Oceanicola nitratireducens, Oceanicola nanhaiensis, Oceanicola antarcticus and Oceanicola flagellatus, as Pseudooceanicola batsensis comb. nov., Pseudooceanicola marinus comb. nov., Pseudooceanicola nitratireducens comb. nov., Pseudooceanicola nanhaiensis comb. nov., Pseudooceanicola antarcticus comb. nov., and Pseudooceanicola flagellatus comb. nov.</title>
        <authorList>
            <person name="Lai Q."/>
            <person name="Li G."/>
            <person name="Liu X."/>
            <person name="Du Y."/>
            <person name="Sun F."/>
            <person name="Shao Z."/>
        </authorList>
    </citation>
    <scope>NUCLEOTIDE SEQUENCE [LARGE SCALE GENOMIC DNA]</scope>
    <source>
        <strain evidence="2 3">22II-s11g</strain>
    </source>
</reference>
<accession>A0A0A0EDP4</accession>
<comment type="caution">
    <text evidence="2">The sequence shown here is derived from an EMBL/GenBank/DDBJ whole genome shotgun (WGS) entry which is preliminary data.</text>
</comment>
<dbReference type="InterPro" id="IPR009003">
    <property type="entry name" value="Peptidase_S1_PA"/>
</dbReference>
<dbReference type="OrthoDB" id="500593at2"/>
<dbReference type="STRING" id="1461694.ATO9_10480"/>
<organism evidence="2 3">
    <name type="scientific">Pseudooceanicola atlanticus</name>
    <dbReference type="NCBI Taxonomy" id="1461694"/>
    <lineage>
        <taxon>Bacteria</taxon>
        <taxon>Pseudomonadati</taxon>
        <taxon>Pseudomonadota</taxon>
        <taxon>Alphaproteobacteria</taxon>
        <taxon>Rhodobacterales</taxon>
        <taxon>Paracoccaceae</taxon>
        <taxon>Pseudooceanicola</taxon>
    </lineage>
</organism>
<evidence type="ECO:0000313" key="3">
    <source>
        <dbReference type="Proteomes" id="UP000030004"/>
    </source>
</evidence>
<name>A0A0A0EDP4_9RHOB</name>
<dbReference type="RefSeq" id="WP_043748120.1">
    <property type="nucleotide sequence ID" value="NZ_AQQX01000003.1"/>
</dbReference>
<dbReference type="Gene3D" id="2.40.10.10">
    <property type="entry name" value="Trypsin-like serine proteases"/>
    <property type="match status" value="2"/>
</dbReference>
<keyword evidence="1" id="KW-0732">Signal</keyword>
<dbReference type="PANTHER" id="PTHR36234:SF5">
    <property type="entry name" value="LYSYL ENDOPEPTIDASE"/>
    <property type="match status" value="1"/>
</dbReference>
<feature type="signal peptide" evidence="1">
    <location>
        <begin position="1"/>
        <end position="17"/>
    </location>
</feature>
<proteinExistence type="predicted"/>
<sequence>MTRLPLLLLALAGPAIAQDDSARPGPVLEAYVDGLIEARDIRIGAAERTGPSPVPWSDEISVPGSDYIRLHLRVEGPPFPPDATLRLLGALDQDVAIPLDRVGPDGMWSDLMPFGRARIALVAPTPIDPQSTLFIDQLMMQSTKITPYSVHGINQLTPINDAAVPADLRALGAPVAFLSFIEGGFARTCSGFLIGPDRLMTNEHCINSAATCASMTAVFGYEFDTEGRLGMGPQLRCRDFEAAQVNVTLDASVVTLTGAPGPEYGQVDLAMLGDAADGPMVVIQHPGPQPKQISFLDCDAGETRIAGRGPETDFTHTCDTAGGSSGAPIFDVSGRLVGLHHFGFQDGEAWDSNRGVHADRIQDWLSPDTTAYPAETPPE</sequence>
<gene>
    <name evidence="2" type="ORF">ATO9_10480</name>
</gene>
<evidence type="ECO:0000313" key="2">
    <source>
        <dbReference type="EMBL" id="KGM49096.1"/>
    </source>
</evidence>
<protein>
    <recommendedName>
        <fullName evidence="4">Serine protease</fullName>
    </recommendedName>
</protein>
<dbReference type="EMBL" id="AQQX01000003">
    <property type="protein sequence ID" value="KGM49096.1"/>
    <property type="molecule type" value="Genomic_DNA"/>
</dbReference>
<evidence type="ECO:0000256" key="1">
    <source>
        <dbReference type="SAM" id="SignalP"/>
    </source>
</evidence>
<keyword evidence="3" id="KW-1185">Reference proteome</keyword>
<dbReference type="eggNOG" id="COG3591">
    <property type="taxonomic scope" value="Bacteria"/>
</dbReference>
<evidence type="ECO:0008006" key="4">
    <source>
        <dbReference type="Google" id="ProtNLM"/>
    </source>
</evidence>
<feature type="chain" id="PRO_5001968894" description="Serine protease" evidence="1">
    <location>
        <begin position="18"/>
        <end position="379"/>
    </location>
</feature>
<dbReference type="Proteomes" id="UP000030004">
    <property type="component" value="Unassembled WGS sequence"/>
</dbReference>
<dbReference type="SUPFAM" id="SSF50494">
    <property type="entry name" value="Trypsin-like serine proteases"/>
    <property type="match status" value="1"/>
</dbReference>
<dbReference type="AlphaFoldDB" id="A0A0A0EDP4"/>